<dbReference type="EMBL" id="AP022345">
    <property type="protein sequence ID" value="BBU70059.1"/>
    <property type="molecule type" value="Genomic_DNA"/>
</dbReference>
<reference evidence="2" key="1">
    <citation type="submission" date="2020-01" db="EMBL/GenBank/DDBJ databases">
        <title>Phosphoaccumulans saitamaens gen. nov., sp. nov., a polyphosphate accumulating bacterium isolated from surface river water.</title>
        <authorList>
            <person name="Watanabe K."/>
            <person name="Suda W."/>
        </authorList>
    </citation>
    <scope>NUCLEOTIDE SEQUENCE [LARGE SCALE GENOMIC DNA]</scope>
    <source>
        <strain evidence="2">ICHIAU1</strain>
    </source>
</reference>
<organism evidence="1 2">
    <name type="scientific">Fluviibacter phosphoraccumulans</name>
    <dbReference type="NCBI Taxonomy" id="1751046"/>
    <lineage>
        <taxon>Bacteria</taxon>
        <taxon>Pseudomonadati</taxon>
        <taxon>Pseudomonadota</taxon>
        <taxon>Betaproteobacteria</taxon>
        <taxon>Rhodocyclales</taxon>
        <taxon>Fluviibacteraceae</taxon>
        <taxon>Fluviibacter</taxon>
    </lineage>
</organism>
<name>A0A679HUA5_9RHOO</name>
<evidence type="ECO:0000313" key="2">
    <source>
        <dbReference type="Proteomes" id="UP000463961"/>
    </source>
</evidence>
<proteinExistence type="predicted"/>
<dbReference type="RefSeq" id="WP_162049308.1">
    <property type="nucleotide sequence ID" value="NZ_AP022345.1"/>
</dbReference>
<protein>
    <submittedName>
        <fullName evidence="1">Uncharacterized protein</fullName>
    </submittedName>
</protein>
<sequence length="134" mass="14374">MTYRIEIIAGQTFVGMTSADGRKRTMPPLIAITELKANIQALNEHRLAIEAEASNIVSSMRQSLAAGADTSAHRTRMTELKRMDYELVSSINSANEQIHATRAAATRAEAESIANAAHANIATALTPLEIGDLA</sequence>
<dbReference type="AlphaFoldDB" id="A0A679HUA5"/>
<evidence type="ECO:0000313" key="1">
    <source>
        <dbReference type="EMBL" id="BBU70059.1"/>
    </source>
</evidence>
<gene>
    <name evidence="1" type="ORF">ICHIAU1_23420</name>
</gene>
<dbReference type="Proteomes" id="UP000463961">
    <property type="component" value="Chromosome"/>
</dbReference>
<accession>A0A679HUA5</accession>
<keyword evidence="2" id="KW-1185">Reference proteome</keyword>